<organism evidence="1 2">
    <name type="scientific">Arthrobacter mobilis</name>
    <dbReference type="NCBI Taxonomy" id="2724944"/>
    <lineage>
        <taxon>Bacteria</taxon>
        <taxon>Bacillati</taxon>
        <taxon>Actinomycetota</taxon>
        <taxon>Actinomycetes</taxon>
        <taxon>Micrococcales</taxon>
        <taxon>Micrococcaceae</taxon>
        <taxon>Arthrobacter</taxon>
    </lineage>
</organism>
<reference evidence="1 2" key="1">
    <citation type="submission" date="2020-04" db="EMBL/GenBank/DDBJ databases">
        <title>Arthrobacter sp. nov.</title>
        <authorList>
            <person name="Liu S."/>
        </authorList>
    </citation>
    <scope>NUCLEOTIDE SEQUENCE [LARGE SCALE GENOMIC DNA]</scope>
    <source>
        <strain evidence="1 2">E918</strain>
    </source>
</reference>
<gene>
    <name evidence="1" type="ORF">HGG74_09810</name>
</gene>
<dbReference type="AlphaFoldDB" id="A0A7X6HCY5"/>
<comment type="caution">
    <text evidence="1">The sequence shown here is derived from an EMBL/GenBank/DDBJ whole genome shotgun (WGS) entry which is preliminary data.</text>
</comment>
<dbReference type="InterPro" id="IPR007362">
    <property type="entry name" value="DUF429"/>
</dbReference>
<evidence type="ECO:0000313" key="1">
    <source>
        <dbReference type="EMBL" id="NKX54829.1"/>
    </source>
</evidence>
<dbReference type="Proteomes" id="UP000544090">
    <property type="component" value="Unassembled WGS sequence"/>
</dbReference>
<name>A0A7X6HCY5_9MICC</name>
<accession>A0A7X6HCY5</accession>
<dbReference type="EMBL" id="JAAZSQ010000007">
    <property type="protein sequence ID" value="NKX54829.1"/>
    <property type="molecule type" value="Genomic_DNA"/>
</dbReference>
<dbReference type="Pfam" id="PF04250">
    <property type="entry name" value="DUF429"/>
    <property type="match status" value="1"/>
</dbReference>
<proteinExistence type="predicted"/>
<protein>
    <submittedName>
        <fullName evidence="1">DUF429 domain-containing protein</fullName>
    </submittedName>
</protein>
<evidence type="ECO:0000313" key="2">
    <source>
        <dbReference type="Proteomes" id="UP000544090"/>
    </source>
</evidence>
<keyword evidence="2" id="KW-1185">Reference proteome</keyword>
<sequence>MRTLGVDLSANPVKTAAAVLEWTPGQARLAELRLGATDEDIVRLVGNCDYTGIDCPLGWPARLVPFLQGHLGNDAGAVLAHDGPEGRRVLAYRETDRFVAGLLRLVPMSVSADRLGHVAMRCAVIQAKIARTAGPRRRDGSDGLAEVYPAASLKAWGITARKYKGGTDAARLAREASLRSLRDQAGWLRLEGADAQLLASDDDLHDALIASLSARAAALGRTCPVPAGLEQAAAEEGWIHVPNTPLAGLI</sequence>
<dbReference type="RefSeq" id="WP_168486163.1">
    <property type="nucleotide sequence ID" value="NZ_JAAZSQ010000007.1"/>
</dbReference>